<dbReference type="FunCoup" id="A0A7M7KX56">
    <property type="interactions" value="37"/>
</dbReference>
<dbReference type="GeneID" id="111252818"/>
<dbReference type="Gene3D" id="3.30.560.10">
    <property type="entry name" value="Glucose Oxidase, domain 3"/>
    <property type="match status" value="1"/>
</dbReference>
<feature type="domain" description="Glucose-methanol-choline oxidoreductase N-terminal" evidence="6">
    <location>
        <begin position="291"/>
        <end position="305"/>
    </location>
</feature>
<dbReference type="SUPFAM" id="SSF51905">
    <property type="entry name" value="FAD/NAD(P)-binding domain"/>
    <property type="match status" value="1"/>
</dbReference>
<evidence type="ECO:0000256" key="2">
    <source>
        <dbReference type="PIRSR" id="PIRSR000137-2"/>
    </source>
</evidence>
<dbReference type="KEGG" id="vde:111252818"/>
<dbReference type="SUPFAM" id="SSF54373">
    <property type="entry name" value="FAD-linked reductases, C-terminal domain"/>
    <property type="match status" value="1"/>
</dbReference>
<feature type="binding site" evidence="2">
    <location>
        <position position="117"/>
    </location>
    <ligand>
        <name>FAD</name>
        <dbReference type="ChEBI" id="CHEBI:57692"/>
    </ligand>
</feature>
<dbReference type="Gene3D" id="3.50.50.60">
    <property type="entry name" value="FAD/NAD(P)-binding domain"/>
    <property type="match status" value="1"/>
</dbReference>
<dbReference type="GO" id="GO:0016614">
    <property type="term" value="F:oxidoreductase activity, acting on CH-OH group of donors"/>
    <property type="evidence" value="ECO:0007669"/>
    <property type="project" value="InterPro"/>
</dbReference>
<dbReference type="Pfam" id="PF05199">
    <property type="entry name" value="GMC_oxred_C"/>
    <property type="match status" value="1"/>
</dbReference>
<dbReference type="PROSITE" id="PS00623">
    <property type="entry name" value="GMC_OXRED_1"/>
    <property type="match status" value="1"/>
</dbReference>
<feature type="compositionally biased region" description="Polar residues" evidence="4">
    <location>
        <begin position="624"/>
        <end position="634"/>
    </location>
</feature>
<dbReference type="PROSITE" id="PS00624">
    <property type="entry name" value="GMC_OXRED_2"/>
    <property type="match status" value="1"/>
</dbReference>
<evidence type="ECO:0000256" key="3">
    <source>
        <dbReference type="RuleBase" id="RU003968"/>
    </source>
</evidence>
<feature type="region of interest" description="Disordered" evidence="4">
    <location>
        <begin position="597"/>
        <end position="634"/>
    </location>
</feature>
<dbReference type="OMA" id="SAMNFLC"/>
<keyword evidence="2 3" id="KW-0274">FAD</keyword>
<evidence type="ECO:0000259" key="6">
    <source>
        <dbReference type="PROSITE" id="PS00624"/>
    </source>
</evidence>
<dbReference type="PIRSF" id="PIRSF000137">
    <property type="entry name" value="Alcohol_oxidase"/>
    <property type="match status" value="1"/>
</dbReference>
<feature type="domain" description="Glucose-methanol-choline oxidoreductase N-terminal" evidence="5">
    <location>
        <begin position="115"/>
        <end position="138"/>
    </location>
</feature>
<dbReference type="GO" id="GO:0050660">
    <property type="term" value="F:flavin adenine dinucleotide binding"/>
    <property type="evidence" value="ECO:0007669"/>
    <property type="project" value="InterPro"/>
</dbReference>
<evidence type="ECO:0000313" key="7">
    <source>
        <dbReference type="EnsemblMetazoa" id="XP_022667054"/>
    </source>
</evidence>
<keyword evidence="8" id="KW-1185">Reference proteome</keyword>
<dbReference type="PANTHER" id="PTHR11552">
    <property type="entry name" value="GLUCOSE-METHANOL-CHOLINE GMC OXIDOREDUCTASE"/>
    <property type="match status" value="1"/>
</dbReference>
<comment type="cofactor">
    <cofactor evidence="2">
        <name>FAD</name>
        <dbReference type="ChEBI" id="CHEBI:57692"/>
    </cofactor>
</comment>
<reference evidence="7" key="1">
    <citation type="submission" date="2021-01" db="UniProtKB">
        <authorList>
            <consortium name="EnsemblMetazoa"/>
        </authorList>
    </citation>
    <scope>IDENTIFICATION</scope>
</reference>
<comment type="similarity">
    <text evidence="1 3">Belongs to the GMC oxidoreductase family.</text>
</comment>
<feature type="compositionally biased region" description="Polar residues" evidence="4">
    <location>
        <begin position="597"/>
        <end position="612"/>
    </location>
</feature>
<organism evidence="7 8">
    <name type="scientific">Varroa destructor</name>
    <name type="common">Honeybee mite</name>
    <dbReference type="NCBI Taxonomy" id="109461"/>
    <lineage>
        <taxon>Eukaryota</taxon>
        <taxon>Metazoa</taxon>
        <taxon>Ecdysozoa</taxon>
        <taxon>Arthropoda</taxon>
        <taxon>Chelicerata</taxon>
        <taxon>Arachnida</taxon>
        <taxon>Acari</taxon>
        <taxon>Parasitiformes</taxon>
        <taxon>Mesostigmata</taxon>
        <taxon>Gamasina</taxon>
        <taxon>Dermanyssoidea</taxon>
        <taxon>Varroidae</taxon>
        <taxon>Varroa</taxon>
    </lineage>
</organism>
<accession>A0A7M7KX56</accession>
<dbReference type="Pfam" id="PF00732">
    <property type="entry name" value="GMC_oxred_N"/>
    <property type="match status" value="1"/>
</dbReference>
<dbReference type="EnsemblMetazoa" id="XM_022811319">
    <property type="protein sequence ID" value="XP_022667054"/>
    <property type="gene ID" value="LOC111252818"/>
</dbReference>
<dbReference type="InterPro" id="IPR012132">
    <property type="entry name" value="GMC_OxRdtase"/>
</dbReference>
<evidence type="ECO:0000256" key="1">
    <source>
        <dbReference type="ARBA" id="ARBA00010790"/>
    </source>
</evidence>
<dbReference type="InterPro" id="IPR007867">
    <property type="entry name" value="GMC_OxRtase_C"/>
</dbReference>
<evidence type="ECO:0000259" key="5">
    <source>
        <dbReference type="PROSITE" id="PS00623"/>
    </source>
</evidence>
<dbReference type="AlphaFoldDB" id="A0A7M7KX56"/>
<sequence>MNRARYAGLLPIMAAFFSRLANENVEFQKKVLNFSYDYIVVGGGSAGAVIANRLSEDHSNTVLLLEAGGTENQLSDVPLLAAALQGSVLDWQYETVPQTKSCFGLNDRRSKWPRGKVLGGSSVLNYMLYVRGCHEDYDQWELLGCEGWSWKSVFPYFLKSEDNQDSDIQNNGWHGKGGYLNVERPKFNTELAQAFIEAGKYLGYQETDINGARCTGFMIPQGTIRGGARMSTSTAFLAPVKDRPNLHISLYSMATKLNINKETGRVESVLFDRFQVPTLAYVKKEVIVSAGSINSPQLLMLSGIGPCDHLTSLGIECKVNLPVGENLQDHIFAGGVNFILKDPVSIVQSRVFTMDIIQAYQANGTGPLALLGGVEGLGFINTKYADPSKDWPDFEFHFASGSPVSDGGQVLRFAHGLQEHVWKAVYSEHSYEDSISIYPVMLRPKSVGWLKLASSSPYDYPIIDPKYLHHPEDVLAMVDAMKICIKLVNTPAFRRYNAQLWDKPFPECKDYALYSDKYLACVARTYTGTLYHPVGTCRMGKANDSRAVVDPRLRVQGLKNLRVADASIMPTIVSGNTNAPSIMIGEKAAHMVLQDNRSANNSTSRWQRSMSGSADIKSEKHTQKNVSQPSVIGI</sequence>
<keyword evidence="3" id="KW-0285">Flavoprotein</keyword>
<dbReference type="PANTHER" id="PTHR11552:SF227">
    <property type="entry name" value="GLUCOSE DEHYDROGENASE [FAD, QUINONE]-LIKE PROTEIN"/>
    <property type="match status" value="1"/>
</dbReference>
<evidence type="ECO:0000313" key="8">
    <source>
        <dbReference type="Proteomes" id="UP000594260"/>
    </source>
</evidence>
<dbReference type="InterPro" id="IPR036188">
    <property type="entry name" value="FAD/NAD-bd_sf"/>
</dbReference>
<evidence type="ECO:0000256" key="4">
    <source>
        <dbReference type="SAM" id="MobiDB-lite"/>
    </source>
</evidence>
<dbReference type="RefSeq" id="XP_022667054.1">
    <property type="nucleotide sequence ID" value="XM_022811319.1"/>
</dbReference>
<dbReference type="OrthoDB" id="269227at2759"/>
<name>A0A7M7KX56_VARDE</name>
<dbReference type="InterPro" id="IPR000172">
    <property type="entry name" value="GMC_OxRdtase_N"/>
</dbReference>
<dbReference type="Proteomes" id="UP000594260">
    <property type="component" value="Unplaced"/>
</dbReference>
<proteinExistence type="inferred from homology"/>
<dbReference type="InParanoid" id="A0A7M7KX56"/>
<protein>
    <recommendedName>
        <fullName evidence="5 6">Glucose-methanol-choline oxidoreductase N-terminal domain-containing protein</fullName>
    </recommendedName>
</protein>